<dbReference type="RefSeq" id="XP_038060839.1">
    <property type="nucleotide sequence ID" value="XM_038204911.1"/>
</dbReference>
<dbReference type="PANTHER" id="PTHR24543">
    <property type="entry name" value="MULTICOPPER OXIDASE-RELATED"/>
    <property type="match status" value="1"/>
</dbReference>
<organism evidence="2 3">
    <name type="scientific">Patiria miniata</name>
    <name type="common">Bat star</name>
    <name type="synonym">Asterina miniata</name>
    <dbReference type="NCBI Taxonomy" id="46514"/>
    <lineage>
        <taxon>Eukaryota</taxon>
        <taxon>Metazoa</taxon>
        <taxon>Echinodermata</taxon>
        <taxon>Eleutherozoa</taxon>
        <taxon>Asterozoa</taxon>
        <taxon>Asteroidea</taxon>
        <taxon>Valvatacea</taxon>
        <taxon>Valvatida</taxon>
        <taxon>Asterinidae</taxon>
        <taxon>Patiria</taxon>
    </lineage>
</organism>
<dbReference type="Proteomes" id="UP000887568">
    <property type="component" value="Unplaced"/>
</dbReference>
<dbReference type="SMART" id="SM00231">
    <property type="entry name" value="FA58C"/>
    <property type="match status" value="1"/>
</dbReference>
<dbReference type="AlphaFoldDB" id="A0A914ABW2"/>
<keyword evidence="3" id="KW-1185">Reference proteome</keyword>
<dbReference type="PROSITE" id="PS01286">
    <property type="entry name" value="FA58C_2"/>
    <property type="match status" value="1"/>
</dbReference>
<protein>
    <recommendedName>
        <fullName evidence="1">F5/8 type C domain-containing protein</fullName>
    </recommendedName>
</protein>
<dbReference type="Gene3D" id="2.60.120.260">
    <property type="entry name" value="Galactose-binding domain-like"/>
    <property type="match status" value="1"/>
</dbReference>
<dbReference type="CDD" id="cd00057">
    <property type="entry name" value="FA58C"/>
    <property type="match status" value="1"/>
</dbReference>
<dbReference type="InterPro" id="IPR008979">
    <property type="entry name" value="Galactose-bd-like_sf"/>
</dbReference>
<dbReference type="InterPro" id="IPR000421">
    <property type="entry name" value="FA58C"/>
</dbReference>
<dbReference type="EnsemblMetazoa" id="XM_038204911.1">
    <property type="protein sequence ID" value="XP_038060839.1"/>
    <property type="gene ID" value="LOC119731693"/>
</dbReference>
<feature type="domain" description="F5/8 type C" evidence="1">
    <location>
        <begin position="73"/>
        <end position="219"/>
    </location>
</feature>
<dbReference type="GeneID" id="119731693"/>
<evidence type="ECO:0000259" key="1">
    <source>
        <dbReference type="PROSITE" id="PS50022"/>
    </source>
</evidence>
<name>A0A914ABW2_PATMI</name>
<reference evidence="2" key="1">
    <citation type="submission" date="2022-11" db="UniProtKB">
        <authorList>
            <consortium name="EnsemblMetazoa"/>
        </authorList>
    </citation>
    <scope>IDENTIFICATION</scope>
</reference>
<sequence>MASAYSVVYVFVAAEALELHGVLLAGVDSEQRVCYSGPPPEPDPDNPDDWMKQVMQEIRKRCPGKREPTPAECVSHALGMEDRTIPDGCIKASSQYYTNCCPASKARLNNNKRWIPYSDDANPWIEVDLVGSAVVTGVITQGYSSQFVTQYKVSYQKHPSTYYDHVEDGHGNIKVFIGNTDGNTPVTNLFYQSVVATVVRIKPTKWQTLCSLRLELLGCRPCSTESASEVEASAWEVVASALAKTSEA</sequence>
<dbReference type="OrthoDB" id="5431405at2759"/>
<dbReference type="SUPFAM" id="SSF49785">
    <property type="entry name" value="Galactose-binding domain-like"/>
    <property type="match status" value="1"/>
</dbReference>
<evidence type="ECO:0000313" key="2">
    <source>
        <dbReference type="EnsemblMetazoa" id="XP_038060839.1"/>
    </source>
</evidence>
<dbReference type="PROSITE" id="PS50022">
    <property type="entry name" value="FA58C_3"/>
    <property type="match status" value="1"/>
</dbReference>
<proteinExistence type="predicted"/>
<dbReference type="Pfam" id="PF00754">
    <property type="entry name" value="F5_F8_type_C"/>
    <property type="match status" value="1"/>
</dbReference>
<accession>A0A914ABW2</accession>
<evidence type="ECO:0000313" key="3">
    <source>
        <dbReference type="Proteomes" id="UP000887568"/>
    </source>
</evidence>